<dbReference type="RefSeq" id="WP_345740831.1">
    <property type="nucleotide sequence ID" value="NZ_CP095550.1"/>
</dbReference>
<dbReference type="EMBL" id="JBHUIK010000003">
    <property type="protein sequence ID" value="MFD2214874.1"/>
    <property type="molecule type" value="Genomic_DNA"/>
</dbReference>
<keyword evidence="2" id="KW-0482">Metalloprotease</keyword>
<organism evidence="4 5">
    <name type="scientific">Metabacillus endolithicus</name>
    <dbReference type="NCBI Taxonomy" id="1535204"/>
    <lineage>
        <taxon>Bacteria</taxon>
        <taxon>Bacillati</taxon>
        <taxon>Bacillota</taxon>
        <taxon>Bacilli</taxon>
        <taxon>Bacillales</taxon>
        <taxon>Bacillaceae</taxon>
        <taxon>Metabacillus</taxon>
    </lineage>
</organism>
<dbReference type="InterPro" id="IPR025657">
    <property type="entry name" value="RadC_JAB"/>
</dbReference>
<name>A0ABW5BYZ1_9BACI</name>
<protein>
    <submittedName>
        <fullName evidence="4">JAB domain-containing protein</fullName>
    </submittedName>
</protein>
<proteinExistence type="inferred from homology"/>
<dbReference type="Gene3D" id="3.40.140.10">
    <property type="entry name" value="Cytidine Deaminase, domain 2"/>
    <property type="match status" value="1"/>
</dbReference>
<comment type="similarity">
    <text evidence="1">Belongs to the UPF0758 family.</text>
</comment>
<keyword evidence="2" id="KW-0645">Protease</keyword>
<reference evidence="5" key="1">
    <citation type="journal article" date="2019" name="Int. J. Syst. Evol. Microbiol.">
        <title>The Global Catalogue of Microorganisms (GCM) 10K type strain sequencing project: providing services to taxonomists for standard genome sequencing and annotation.</title>
        <authorList>
            <consortium name="The Broad Institute Genomics Platform"/>
            <consortium name="The Broad Institute Genome Sequencing Center for Infectious Disease"/>
            <person name="Wu L."/>
            <person name="Ma J."/>
        </authorList>
    </citation>
    <scope>NUCLEOTIDE SEQUENCE [LARGE SCALE GENOMIC DNA]</scope>
    <source>
        <strain evidence="5">CGMCC 1.15474</strain>
    </source>
</reference>
<evidence type="ECO:0000313" key="5">
    <source>
        <dbReference type="Proteomes" id="UP001597318"/>
    </source>
</evidence>
<feature type="domain" description="RadC-like JAB" evidence="3">
    <location>
        <begin position="5"/>
        <end position="75"/>
    </location>
</feature>
<accession>A0ABW5BYZ1</accession>
<evidence type="ECO:0000256" key="1">
    <source>
        <dbReference type="ARBA" id="ARBA00010243"/>
    </source>
</evidence>
<dbReference type="Pfam" id="PF04002">
    <property type="entry name" value="RadC"/>
    <property type="match status" value="1"/>
</dbReference>
<evidence type="ECO:0000313" key="4">
    <source>
        <dbReference type="EMBL" id="MFD2214874.1"/>
    </source>
</evidence>
<comment type="caution">
    <text evidence="4">The sequence shown here is derived from an EMBL/GenBank/DDBJ whole genome shotgun (WGS) entry which is preliminary data.</text>
</comment>
<evidence type="ECO:0000259" key="3">
    <source>
        <dbReference type="Pfam" id="PF04002"/>
    </source>
</evidence>
<keyword evidence="5" id="KW-1185">Reference proteome</keyword>
<dbReference type="Proteomes" id="UP001597318">
    <property type="component" value="Unassembled WGS sequence"/>
</dbReference>
<keyword evidence="2" id="KW-0378">Hydrolase</keyword>
<gene>
    <name evidence="4" type="ORF">ACFSKK_14385</name>
</gene>
<dbReference type="PANTHER" id="PTHR30471:SF3">
    <property type="entry name" value="UPF0758 PROTEIN YEES-RELATED"/>
    <property type="match status" value="1"/>
</dbReference>
<sequence>MTSPSPEDAYELFKQFLDQVDQEYFVELCLDTKNQPTNINVCHVGSLNASIVSCSEVFKSAISSNSNAIIVCHVHLPMIPHHQGKMLRLQNGQIKVDNAINEKITHPVMGEGMC</sequence>
<dbReference type="InterPro" id="IPR001405">
    <property type="entry name" value="UPF0758"/>
</dbReference>
<evidence type="ECO:0000256" key="2">
    <source>
        <dbReference type="ARBA" id="ARBA00023049"/>
    </source>
</evidence>
<dbReference type="PANTHER" id="PTHR30471">
    <property type="entry name" value="DNA REPAIR PROTEIN RADC"/>
    <property type="match status" value="1"/>
</dbReference>